<reference evidence="2 3" key="1">
    <citation type="submission" date="2024-02" db="EMBL/GenBank/DDBJ databases">
        <authorList>
            <person name="Chen Y."/>
            <person name="Shah S."/>
            <person name="Dougan E. K."/>
            <person name="Thang M."/>
            <person name="Chan C."/>
        </authorList>
    </citation>
    <scope>NUCLEOTIDE SEQUENCE [LARGE SCALE GENOMIC DNA]</scope>
</reference>
<dbReference type="EMBL" id="CAXAMN010010001">
    <property type="protein sequence ID" value="CAK9030334.1"/>
    <property type="molecule type" value="Genomic_DNA"/>
</dbReference>
<keyword evidence="1" id="KW-0472">Membrane</keyword>
<dbReference type="Proteomes" id="UP001642484">
    <property type="component" value="Unassembled WGS sequence"/>
</dbReference>
<feature type="transmembrane region" description="Helical" evidence="1">
    <location>
        <begin position="66"/>
        <end position="82"/>
    </location>
</feature>
<keyword evidence="1" id="KW-1133">Transmembrane helix</keyword>
<sequence length="116" mass="12778">MGRVHQICLIGMSWCFSFLADYLWVPSVAYVKDRDLGVKFLGAVYALNLGARFLPNLLVTRWGVQIEFFMMASVTSGYITSLAYPTKVWAFCVMALCSGMGFVRACLTACANSLPG</sequence>
<evidence type="ECO:0000256" key="1">
    <source>
        <dbReference type="SAM" id="Phobius"/>
    </source>
</evidence>
<keyword evidence="1" id="KW-0812">Transmembrane</keyword>
<gene>
    <name evidence="2" type="ORF">CCMP2556_LOCUS17829</name>
</gene>
<protein>
    <submittedName>
        <fullName evidence="2">Uncharacterized protein</fullName>
    </submittedName>
</protein>
<name>A0ABP0KVC1_9DINO</name>
<evidence type="ECO:0000313" key="3">
    <source>
        <dbReference type="Proteomes" id="UP001642484"/>
    </source>
</evidence>
<organism evidence="2 3">
    <name type="scientific">Durusdinium trenchii</name>
    <dbReference type="NCBI Taxonomy" id="1381693"/>
    <lineage>
        <taxon>Eukaryota</taxon>
        <taxon>Sar</taxon>
        <taxon>Alveolata</taxon>
        <taxon>Dinophyceae</taxon>
        <taxon>Suessiales</taxon>
        <taxon>Symbiodiniaceae</taxon>
        <taxon>Durusdinium</taxon>
    </lineage>
</organism>
<feature type="transmembrane region" description="Helical" evidence="1">
    <location>
        <begin position="88"/>
        <end position="107"/>
    </location>
</feature>
<feature type="transmembrane region" description="Helical" evidence="1">
    <location>
        <begin position="7"/>
        <end position="24"/>
    </location>
</feature>
<evidence type="ECO:0000313" key="2">
    <source>
        <dbReference type="EMBL" id="CAK9030334.1"/>
    </source>
</evidence>
<proteinExistence type="predicted"/>
<keyword evidence="3" id="KW-1185">Reference proteome</keyword>
<accession>A0ABP0KVC1</accession>
<comment type="caution">
    <text evidence="2">The sequence shown here is derived from an EMBL/GenBank/DDBJ whole genome shotgun (WGS) entry which is preliminary data.</text>
</comment>